<dbReference type="AlphaFoldDB" id="B3JMN8"/>
<evidence type="ECO:0000313" key="1">
    <source>
        <dbReference type="EMBL" id="EDU99648.1"/>
    </source>
</evidence>
<dbReference type="EMBL" id="ABIY02000115">
    <property type="protein sequence ID" value="EDU99648.1"/>
    <property type="molecule type" value="Genomic_DNA"/>
</dbReference>
<organism evidence="1 2">
    <name type="scientific">Phocaeicola coprocola DSM 17136</name>
    <dbReference type="NCBI Taxonomy" id="470145"/>
    <lineage>
        <taxon>Bacteria</taxon>
        <taxon>Pseudomonadati</taxon>
        <taxon>Bacteroidota</taxon>
        <taxon>Bacteroidia</taxon>
        <taxon>Bacteroidales</taxon>
        <taxon>Bacteroidaceae</taxon>
        <taxon>Phocaeicola</taxon>
    </lineage>
</organism>
<proteinExistence type="predicted"/>
<accession>B3JMN8</accession>
<dbReference type="Proteomes" id="UP000003146">
    <property type="component" value="Unassembled WGS sequence"/>
</dbReference>
<reference evidence="1 2" key="2">
    <citation type="submission" date="2008-04" db="EMBL/GenBank/DDBJ databases">
        <authorList>
            <person name="Fulton L."/>
            <person name="Clifton S."/>
            <person name="Fulton B."/>
            <person name="Xu J."/>
            <person name="Minx P."/>
            <person name="Pepin K.H."/>
            <person name="Johnson M."/>
            <person name="Thiruvilangam P."/>
            <person name="Bhonagiri V."/>
            <person name="Nash W.E."/>
            <person name="Mardis E.R."/>
            <person name="Wilson R.K."/>
        </authorList>
    </citation>
    <scope>NUCLEOTIDE SEQUENCE [LARGE SCALE GENOMIC DNA]</scope>
    <source>
        <strain evidence="1 2">DSM 17136</strain>
    </source>
</reference>
<comment type="caution">
    <text evidence="1">The sequence shown here is derived from an EMBL/GenBank/DDBJ whole genome shotgun (WGS) entry which is preliminary data.</text>
</comment>
<protein>
    <submittedName>
        <fullName evidence="1">Uncharacterized protein</fullName>
    </submittedName>
</protein>
<dbReference type="STRING" id="470145.BACCOP_03192"/>
<sequence length="45" mass="5009">MVGGQNGTAQDKSGQGFQGTFFLPFFASDFNIESKIERNIPIRKE</sequence>
<dbReference type="HOGENOM" id="CLU_3195970_0_0_10"/>
<gene>
    <name evidence="1" type="ORF">BACCOP_03192</name>
</gene>
<reference evidence="1 2" key="1">
    <citation type="submission" date="2008-04" db="EMBL/GenBank/DDBJ databases">
        <title>Draft genome sequence of Bacteroides coprocola (DSM 17136).</title>
        <authorList>
            <person name="Sudarsanam P."/>
            <person name="Ley R."/>
            <person name="Guruge J."/>
            <person name="Turnbaugh P.J."/>
            <person name="Mahowald M."/>
            <person name="Liep D."/>
            <person name="Gordon J."/>
        </authorList>
    </citation>
    <scope>NUCLEOTIDE SEQUENCE [LARGE SCALE GENOMIC DNA]</scope>
    <source>
        <strain evidence="1 2">DSM 17136</strain>
    </source>
</reference>
<name>B3JMN8_9BACT</name>
<evidence type="ECO:0000313" key="2">
    <source>
        <dbReference type="Proteomes" id="UP000003146"/>
    </source>
</evidence>